<organism evidence="2 3">
    <name type="scientific">Brassica cretica</name>
    <name type="common">Mustard</name>
    <dbReference type="NCBI Taxonomy" id="69181"/>
    <lineage>
        <taxon>Eukaryota</taxon>
        <taxon>Viridiplantae</taxon>
        <taxon>Streptophyta</taxon>
        <taxon>Embryophyta</taxon>
        <taxon>Tracheophyta</taxon>
        <taxon>Spermatophyta</taxon>
        <taxon>Magnoliopsida</taxon>
        <taxon>eudicotyledons</taxon>
        <taxon>Gunneridae</taxon>
        <taxon>Pentapetalae</taxon>
        <taxon>rosids</taxon>
        <taxon>malvids</taxon>
        <taxon>Brassicales</taxon>
        <taxon>Brassicaceae</taxon>
        <taxon>Brassiceae</taxon>
        <taxon>Brassica</taxon>
    </lineage>
</organism>
<proteinExistence type="predicted"/>
<gene>
    <name evidence="2" type="ORF">F2Q69_00024200</name>
</gene>
<feature type="region of interest" description="Disordered" evidence="1">
    <location>
        <begin position="149"/>
        <end position="182"/>
    </location>
</feature>
<dbReference type="EMBL" id="QGKX02001290">
    <property type="protein sequence ID" value="KAF3537163.1"/>
    <property type="molecule type" value="Genomic_DNA"/>
</dbReference>
<dbReference type="AlphaFoldDB" id="A0A8S9QBB4"/>
<name>A0A8S9QBB4_BRACR</name>
<comment type="caution">
    <text evidence="2">The sequence shown here is derived from an EMBL/GenBank/DDBJ whole genome shotgun (WGS) entry which is preliminary data.</text>
</comment>
<reference evidence="2" key="1">
    <citation type="submission" date="2019-12" db="EMBL/GenBank/DDBJ databases">
        <title>Genome sequencing and annotation of Brassica cretica.</title>
        <authorList>
            <person name="Studholme D.J."/>
            <person name="Sarris P."/>
        </authorList>
    </citation>
    <scope>NUCLEOTIDE SEQUENCE</scope>
    <source>
        <strain evidence="2">PFS-109/04</strain>
        <tissue evidence="2">Leaf</tissue>
    </source>
</reference>
<evidence type="ECO:0000256" key="1">
    <source>
        <dbReference type="SAM" id="MobiDB-lite"/>
    </source>
</evidence>
<evidence type="ECO:0000313" key="3">
    <source>
        <dbReference type="Proteomes" id="UP000712600"/>
    </source>
</evidence>
<accession>A0A8S9QBB4</accession>
<evidence type="ECO:0000313" key="2">
    <source>
        <dbReference type="EMBL" id="KAF3537163.1"/>
    </source>
</evidence>
<sequence length="319" mass="35681">MASFWEMMGVDVDAGPTSEQIIVACGRCEDLSREYCMWLGYLAIFTGFIEGRKYSISTRASLARCGSTMLCQNWLLIMGNLYQIDRLHHCWFTRVDKDADFLKRLSAYRLAGSTLFRKTLWTMNYWEVAGTNPWVNPVILVKEEDSGRPRKKARIKAPKETCSEDSTEARKEADAEDSAAVGGMTKEKIEQGFKDLTDSTGGWVWDVPQGDQASRRYDGSYGEEGFLTSSCTSKLQSESVNGEKAGQQGKIGFLVNDSTESSSSKEKGLEIANVLEDKAPKPSGESSVLVLDKRVLLFQMNNRGKLEGTKERCCYDIRP</sequence>
<feature type="compositionally biased region" description="Basic and acidic residues" evidence="1">
    <location>
        <begin position="157"/>
        <end position="173"/>
    </location>
</feature>
<protein>
    <submittedName>
        <fullName evidence="2">Uncharacterized protein</fullName>
    </submittedName>
</protein>
<dbReference type="Proteomes" id="UP000712600">
    <property type="component" value="Unassembled WGS sequence"/>
</dbReference>